<evidence type="ECO:0000256" key="1">
    <source>
        <dbReference type="SAM" id="SignalP"/>
    </source>
</evidence>
<feature type="signal peptide" evidence="1">
    <location>
        <begin position="1"/>
        <end position="24"/>
    </location>
</feature>
<feature type="chain" id="PRO_5021025851" evidence="1">
    <location>
        <begin position="25"/>
        <end position="90"/>
    </location>
</feature>
<evidence type="ECO:0000313" key="2">
    <source>
        <dbReference type="EMBL" id="TKT73292.1"/>
    </source>
</evidence>
<dbReference type="Pfam" id="PF12071">
    <property type="entry name" value="DUF3551"/>
    <property type="match status" value="1"/>
</dbReference>
<reference evidence="2" key="1">
    <citation type="submission" date="2019-04" db="EMBL/GenBank/DDBJ databases">
        <title>Whole genome sequencing of cave bacteria.</title>
        <authorList>
            <person name="Gan H.M."/>
            <person name="Barton H."/>
            <person name="Savka M.A."/>
        </authorList>
    </citation>
    <scope>NUCLEOTIDE SEQUENCE [LARGE SCALE GENOMIC DNA]</scope>
    <source>
        <strain evidence="2">LC387</strain>
    </source>
</reference>
<proteinExistence type="predicted"/>
<gene>
    <name evidence="2" type="ORF">YH63_018735</name>
</gene>
<dbReference type="OrthoDB" id="8129672at2"/>
<dbReference type="RefSeq" id="WP_046826303.1">
    <property type="nucleotide sequence ID" value="NZ_LBIA02000001.1"/>
</dbReference>
<sequence>MNYPHRTLLAFAGLVLLGQAPAQAIDYPYCMTYVQGWSGTIEQCDYTSMAQCQASTGGLSGTCAPNWRLTQNRSVYPVEQGAPRSKRSQR</sequence>
<protein>
    <submittedName>
        <fullName evidence="2">DUF3551 domain-containing protein</fullName>
    </submittedName>
</protein>
<name>A0A4U6BRX8_9BRAD</name>
<evidence type="ECO:0000313" key="3">
    <source>
        <dbReference type="Proteomes" id="UP000034832"/>
    </source>
</evidence>
<dbReference type="AlphaFoldDB" id="A0A4U6BRX8"/>
<comment type="caution">
    <text evidence="2">The sequence shown here is derived from an EMBL/GenBank/DDBJ whole genome shotgun (WGS) entry which is preliminary data.</text>
</comment>
<dbReference type="InterPro" id="IPR021937">
    <property type="entry name" value="DUF3551"/>
</dbReference>
<keyword evidence="1" id="KW-0732">Signal</keyword>
<dbReference type="EMBL" id="LBIA02000001">
    <property type="protein sequence ID" value="TKT73292.1"/>
    <property type="molecule type" value="Genomic_DNA"/>
</dbReference>
<organism evidence="2 3">
    <name type="scientific">Afipia massiliensis</name>
    <dbReference type="NCBI Taxonomy" id="211460"/>
    <lineage>
        <taxon>Bacteria</taxon>
        <taxon>Pseudomonadati</taxon>
        <taxon>Pseudomonadota</taxon>
        <taxon>Alphaproteobacteria</taxon>
        <taxon>Hyphomicrobiales</taxon>
        <taxon>Nitrobacteraceae</taxon>
        <taxon>Afipia</taxon>
    </lineage>
</organism>
<dbReference type="Proteomes" id="UP000034832">
    <property type="component" value="Unassembled WGS sequence"/>
</dbReference>
<accession>A0A4U6BRX8</accession>
<keyword evidence="3" id="KW-1185">Reference proteome</keyword>